<dbReference type="PANTHER" id="PTHR45712">
    <property type="entry name" value="AGAP008170-PA"/>
    <property type="match status" value="1"/>
</dbReference>
<keyword evidence="4" id="KW-0472">Membrane</keyword>
<dbReference type="SMART" id="SM00365">
    <property type="entry name" value="LRR_SD22"/>
    <property type="match status" value="3"/>
</dbReference>
<feature type="domain" description="LRRCT" evidence="5">
    <location>
        <begin position="398"/>
        <end position="446"/>
    </location>
</feature>
<dbReference type="PRINTS" id="PR00019">
    <property type="entry name" value="LEURICHRPT"/>
</dbReference>
<dbReference type="AlphaFoldDB" id="A0AAV4S373"/>
<sequence>MQGPDGRVTSALELGATGFEFGTLDVGRGLNSHLTYMRRCLLKAFFFGLCVFHIAYGQDATTVPPVIIADVCNMSLVTSIENNTPTILKKCVCNALHKDVDCSDIGITELPDLISFPKGIHIANFEGNKISSLNKDTFYNGRDIFELDVSYNRIDFVSSKAFNAFKYLKRLDLSHNRIWNLPTTAFEGLSNLRRLDLSFNDLITIYPTLFSHLTELQELSLKSNPLQDLESKQFEHLQKLEHLDLASTLLKVIPDHIFVFTPKLKFLNLANNHLTEVPTEAFHVLDHLKTLDLSGNSIQIIPPEAFSGMRGLVNLYLDRMPYLQRIDKFAFGDMIHLQELHCSYNFMLFEIDPNAFVRKVNNERVSLDQLFLRQNALSTIPKTLLDWNEGIELHLRDNPLFCDCNIDWMINIKLKNNFQTHARCAGPGDYEGKFLSELKDSELTCGMHMSEVILIVCAFATAILVLVMIVAFLLWRRSYSGYSKPYFYAPKNKHINDIDYTGGDDDI</sequence>
<dbReference type="Pfam" id="PF13855">
    <property type="entry name" value="LRR_8"/>
    <property type="match status" value="2"/>
</dbReference>
<dbReference type="SMART" id="SM00082">
    <property type="entry name" value="LRRCT"/>
    <property type="match status" value="1"/>
</dbReference>
<dbReference type="PROSITE" id="PS51450">
    <property type="entry name" value="LRR"/>
    <property type="match status" value="3"/>
</dbReference>
<dbReference type="Gene3D" id="3.80.10.10">
    <property type="entry name" value="Ribonuclease Inhibitor"/>
    <property type="match status" value="2"/>
</dbReference>
<dbReference type="EMBL" id="BPLR01008834">
    <property type="protein sequence ID" value="GIY27631.1"/>
    <property type="molecule type" value="Genomic_DNA"/>
</dbReference>
<keyword evidence="6" id="KW-0121">Carboxypeptidase</keyword>
<dbReference type="InterPro" id="IPR032675">
    <property type="entry name" value="LRR_dom_sf"/>
</dbReference>
<dbReference type="InterPro" id="IPR001611">
    <property type="entry name" value="Leu-rich_rpt"/>
</dbReference>
<dbReference type="InterPro" id="IPR050333">
    <property type="entry name" value="SLRP"/>
</dbReference>
<organism evidence="6 7">
    <name type="scientific">Caerostris extrusa</name>
    <name type="common">Bark spider</name>
    <name type="synonym">Caerostris bankana</name>
    <dbReference type="NCBI Taxonomy" id="172846"/>
    <lineage>
        <taxon>Eukaryota</taxon>
        <taxon>Metazoa</taxon>
        <taxon>Ecdysozoa</taxon>
        <taxon>Arthropoda</taxon>
        <taxon>Chelicerata</taxon>
        <taxon>Arachnida</taxon>
        <taxon>Araneae</taxon>
        <taxon>Araneomorphae</taxon>
        <taxon>Entelegynae</taxon>
        <taxon>Araneoidea</taxon>
        <taxon>Araneidae</taxon>
        <taxon>Caerostris</taxon>
    </lineage>
</organism>
<evidence type="ECO:0000259" key="5">
    <source>
        <dbReference type="SMART" id="SM00082"/>
    </source>
</evidence>
<keyword evidence="3" id="KW-0677">Repeat</keyword>
<dbReference type="GO" id="GO:0004180">
    <property type="term" value="F:carboxypeptidase activity"/>
    <property type="evidence" value="ECO:0007669"/>
    <property type="project" value="UniProtKB-KW"/>
</dbReference>
<keyword evidence="4" id="KW-1133">Transmembrane helix</keyword>
<keyword evidence="2" id="KW-0732">Signal</keyword>
<comment type="caution">
    <text evidence="6">The sequence shown here is derived from an EMBL/GenBank/DDBJ whole genome shotgun (WGS) entry which is preliminary data.</text>
</comment>
<keyword evidence="6" id="KW-0378">Hydrolase</keyword>
<keyword evidence="1" id="KW-0433">Leucine-rich repeat</keyword>
<accession>A0AAV4S373</accession>
<dbReference type="InterPro" id="IPR000483">
    <property type="entry name" value="Cys-rich_flank_reg_C"/>
</dbReference>
<proteinExistence type="predicted"/>
<evidence type="ECO:0000256" key="1">
    <source>
        <dbReference type="ARBA" id="ARBA00022614"/>
    </source>
</evidence>
<feature type="transmembrane region" description="Helical" evidence="4">
    <location>
        <begin position="452"/>
        <end position="475"/>
    </location>
</feature>
<gene>
    <name evidence="6" type="primary">Cpn2_0</name>
    <name evidence="6" type="ORF">CEXT_658271</name>
</gene>
<dbReference type="Proteomes" id="UP001054945">
    <property type="component" value="Unassembled WGS sequence"/>
</dbReference>
<evidence type="ECO:0000256" key="4">
    <source>
        <dbReference type="SAM" id="Phobius"/>
    </source>
</evidence>
<protein>
    <submittedName>
        <fullName evidence="6">Carboxypeptidase N subunit 2</fullName>
    </submittedName>
</protein>
<evidence type="ECO:0000313" key="6">
    <source>
        <dbReference type="EMBL" id="GIY27631.1"/>
    </source>
</evidence>
<keyword evidence="4" id="KW-0812">Transmembrane</keyword>
<keyword evidence="7" id="KW-1185">Reference proteome</keyword>
<dbReference type="SUPFAM" id="SSF52058">
    <property type="entry name" value="L domain-like"/>
    <property type="match status" value="1"/>
</dbReference>
<evidence type="ECO:0000313" key="7">
    <source>
        <dbReference type="Proteomes" id="UP001054945"/>
    </source>
</evidence>
<evidence type="ECO:0000256" key="3">
    <source>
        <dbReference type="ARBA" id="ARBA00022737"/>
    </source>
</evidence>
<dbReference type="InterPro" id="IPR003591">
    <property type="entry name" value="Leu-rich_rpt_typical-subtyp"/>
</dbReference>
<evidence type="ECO:0000256" key="2">
    <source>
        <dbReference type="ARBA" id="ARBA00022729"/>
    </source>
</evidence>
<reference evidence="6 7" key="1">
    <citation type="submission" date="2021-06" db="EMBL/GenBank/DDBJ databases">
        <title>Caerostris extrusa draft genome.</title>
        <authorList>
            <person name="Kono N."/>
            <person name="Arakawa K."/>
        </authorList>
    </citation>
    <scope>NUCLEOTIDE SEQUENCE [LARGE SCALE GENOMIC DNA]</scope>
</reference>
<name>A0AAV4S373_CAEEX</name>
<dbReference type="SMART" id="SM00369">
    <property type="entry name" value="LRR_TYP"/>
    <property type="match status" value="7"/>
</dbReference>
<keyword evidence="6" id="KW-0645">Protease</keyword>
<dbReference type="PANTHER" id="PTHR45712:SF22">
    <property type="entry name" value="INSULIN-LIKE GROWTH FACTOR-BINDING PROTEIN COMPLEX ACID LABILE SUBUNIT"/>
    <property type="match status" value="1"/>
</dbReference>